<dbReference type="SUPFAM" id="SSF51735">
    <property type="entry name" value="NAD(P)-binding Rossmann-fold domains"/>
    <property type="match status" value="1"/>
</dbReference>
<keyword evidence="3" id="KW-1185">Reference proteome</keyword>
<comment type="similarity">
    <text evidence="1">Belongs to the short-chain dehydrogenases/reductases (SDR) family.</text>
</comment>
<organism evidence="2 3">
    <name type="scientific">Holothuria leucospilota</name>
    <name type="common">Black long sea cucumber</name>
    <name type="synonym">Mertensiothuria leucospilota</name>
    <dbReference type="NCBI Taxonomy" id="206669"/>
    <lineage>
        <taxon>Eukaryota</taxon>
        <taxon>Metazoa</taxon>
        <taxon>Echinodermata</taxon>
        <taxon>Eleutherozoa</taxon>
        <taxon>Echinozoa</taxon>
        <taxon>Holothuroidea</taxon>
        <taxon>Aspidochirotacea</taxon>
        <taxon>Aspidochirotida</taxon>
        <taxon>Holothuriidae</taxon>
        <taxon>Holothuria</taxon>
    </lineage>
</organism>
<dbReference type="Gene3D" id="3.40.50.720">
    <property type="entry name" value="NAD(P)-binding Rossmann-like Domain"/>
    <property type="match status" value="1"/>
</dbReference>
<comment type="caution">
    <text evidence="2">The sequence shown here is derived from an EMBL/GenBank/DDBJ whole genome shotgun (WGS) entry which is preliminary data.</text>
</comment>
<dbReference type="GO" id="GO:0004090">
    <property type="term" value="F:carbonyl reductase (NADPH) activity"/>
    <property type="evidence" value="ECO:0007669"/>
    <property type="project" value="TreeGrafter"/>
</dbReference>
<reference evidence="2" key="1">
    <citation type="submission" date="2021-10" db="EMBL/GenBank/DDBJ databases">
        <title>Tropical sea cucumber genome reveals ecological adaptation and Cuvierian tubules defense mechanism.</title>
        <authorList>
            <person name="Chen T."/>
        </authorList>
    </citation>
    <scope>NUCLEOTIDE SEQUENCE</scope>
    <source>
        <strain evidence="2">Nanhai2018</strain>
        <tissue evidence="2">Muscle</tissue>
    </source>
</reference>
<name>A0A9Q1HE56_HOLLE</name>
<accession>A0A9Q1HE56</accession>
<protein>
    <submittedName>
        <fullName evidence="2">Dehydrogenase/reductase SDR family member 4</fullName>
    </submittedName>
</protein>
<evidence type="ECO:0000313" key="3">
    <source>
        <dbReference type="Proteomes" id="UP001152320"/>
    </source>
</evidence>
<dbReference type="PANTHER" id="PTHR43943">
    <property type="entry name" value="DEHYDROGENASE/REDUCTASE (SDR FAMILY) MEMBER 4"/>
    <property type="match status" value="1"/>
</dbReference>
<dbReference type="PANTHER" id="PTHR43943:SF2">
    <property type="entry name" value="DEHYDROGENASE_REDUCTASE 4"/>
    <property type="match status" value="1"/>
</dbReference>
<gene>
    <name evidence="2" type="ORF">HOLleu_12819</name>
</gene>
<evidence type="ECO:0000313" key="2">
    <source>
        <dbReference type="EMBL" id="KAJ8041893.1"/>
    </source>
</evidence>
<dbReference type="InterPro" id="IPR036291">
    <property type="entry name" value="NAD(P)-bd_dom_sf"/>
</dbReference>
<dbReference type="Proteomes" id="UP001152320">
    <property type="component" value="Chromosome 5"/>
</dbReference>
<dbReference type="OrthoDB" id="1669814at2759"/>
<dbReference type="AlphaFoldDB" id="A0A9Q1HE56"/>
<dbReference type="PRINTS" id="PR00081">
    <property type="entry name" value="GDHRDH"/>
</dbReference>
<proteinExistence type="inferred from homology"/>
<dbReference type="EMBL" id="JAIZAY010000005">
    <property type="protein sequence ID" value="KAJ8041893.1"/>
    <property type="molecule type" value="Genomic_DNA"/>
</dbReference>
<dbReference type="InterPro" id="IPR002347">
    <property type="entry name" value="SDR_fam"/>
</dbReference>
<evidence type="ECO:0000256" key="1">
    <source>
        <dbReference type="ARBA" id="ARBA00006484"/>
    </source>
</evidence>
<dbReference type="Pfam" id="PF00106">
    <property type="entry name" value="adh_short"/>
    <property type="match status" value="1"/>
</dbReference>
<sequence>MALRRFSGKIAIISGGTKGIGLSTARRIGQEGCKVVISGRRKENVDQSVSILRQEGIDVSGVPCNQGIKEDRLQLIKHTVAKYGGFDCLFINAGVNAHVGNLLTATESQFDKITFLRCLLP</sequence>